<evidence type="ECO:0000256" key="4">
    <source>
        <dbReference type="ARBA" id="ARBA00022776"/>
    </source>
</evidence>
<evidence type="ECO:0000256" key="2">
    <source>
        <dbReference type="ARBA" id="ARBA00016066"/>
    </source>
</evidence>
<evidence type="ECO:0000313" key="12">
    <source>
        <dbReference type="Proteomes" id="UP000323386"/>
    </source>
</evidence>
<accession>A0A5C3EU06</accession>
<keyword evidence="3" id="KW-0132">Cell division</keyword>
<dbReference type="GO" id="GO:0005680">
    <property type="term" value="C:anaphase-promoting complex"/>
    <property type="evidence" value="ECO:0007669"/>
    <property type="project" value="InterPro"/>
</dbReference>
<dbReference type="PANTHER" id="PTHR12830:SF9">
    <property type="entry name" value="ANAPHASE-PROMOTING COMPLEX SUBUNIT 5"/>
    <property type="match status" value="1"/>
</dbReference>
<dbReference type="GO" id="GO:0070979">
    <property type="term" value="P:protein K11-linked ubiquitination"/>
    <property type="evidence" value="ECO:0007669"/>
    <property type="project" value="TreeGrafter"/>
</dbReference>
<evidence type="ECO:0000256" key="8">
    <source>
        <dbReference type="ARBA" id="ARBA00045696"/>
    </source>
</evidence>
<evidence type="ECO:0000256" key="5">
    <source>
        <dbReference type="ARBA" id="ARBA00022786"/>
    </source>
</evidence>
<protein>
    <recommendedName>
        <fullName evidence="2">Anaphase-promoting complex subunit 5</fullName>
    </recommendedName>
    <alternativeName>
        <fullName evidence="7">Cyclosome subunit 5</fullName>
    </alternativeName>
</protein>
<dbReference type="OrthoDB" id="2504561at2759"/>
<dbReference type="Pfam" id="PF12862">
    <property type="entry name" value="ANAPC5"/>
    <property type="match status" value="1"/>
</dbReference>
<evidence type="ECO:0000256" key="1">
    <source>
        <dbReference type="ARBA" id="ARBA00007450"/>
    </source>
</evidence>
<dbReference type="AlphaFoldDB" id="A0A5C3EU06"/>
<feature type="domain" description="Anaphase-promoting complex subunit 5" evidence="10">
    <location>
        <begin position="206"/>
        <end position="291"/>
    </location>
</feature>
<evidence type="ECO:0000259" key="10">
    <source>
        <dbReference type="Pfam" id="PF12862"/>
    </source>
</evidence>
<evidence type="ECO:0000313" key="11">
    <source>
        <dbReference type="EMBL" id="SPO35155.1"/>
    </source>
</evidence>
<dbReference type="GO" id="GO:0051301">
    <property type="term" value="P:cell division"/>
    <property type="evidence" value="ECO:0007669"/>
    <property type="project" value="UniProtKB-KW"/>
</dbReference>
<reference evidence="11 12" key="1">
    <citation type="submission" date="2018-03" db="EMBL/GenBank/DDBJ databases">
        <authorList>
            <person name="Guldener U."/>
        </authorList>
    </citation>
    <scope>NUCLEOTIDE SEQUENCE [LARGE SCALE GENOMIC DNA]</scope>
    <source>
        <strain evidence="11 12">DAOM196992</strain>
    </source>
</reference>
<feature type="region of interest" description="Disordered" evidence="9">
    <location>
        <begin position="291"/>
        <end position="315"/>
    </location>
</feature>
<keyword evidence="6" id="KW-0131">Cell cycle</keyword>
<evidence type="ECO:0000256" key="7">
    <source>
        <dbReference type="ARBA" id="ARBA00031069"/>
    </source>
</evidence>
<dbReference type="GO" id="GO:0031145">
    <property type="term" value="P:anaphase-promoting complex-dependent catabolic process"/>
    <property type="evidence" value="ECO:0007669"/>
    <property type="project" value="TreeGrafter"/>
</dbReference>
<feature type="compositionally biased region" description="Basic and acidic residues" evidence="9">
    <location>
        <begin position="291"/>
        <end position="304"/>
    </location>
</feature>
<dbReference type="UniPathway" id="UPA00143"/>
<dbReference type="PANTHER" id="PTHR12830">
    <property type="entry name" value="ANAPHASE-PROMOTING COMPLEX SUBUNIT 5"/>
    <property type="match status" value="1"/>
</dbReference>
<comment type="function">
    <text evidence="8">Component of the anaphase promoting complex/cyclosome (APC/C), a cell cycle-regulated E3 ubiquitin ligase that controls progression through mitosis and the G1 phase of the cell cycle. The APC/C complex acts by mediating ubiquitination and subsequent degradation of target proteins: it mainly mediates the formation of 'Lys-11'-linked polyubiquitin chains and, to a lower extent, the formation of 'Lys-48'- and 'Lys-63'-linked polyubiquitin chains. The APC/C complex catalyzes assembly of branched 'Lys-11'-/'Lys-48'-linked branched ubiquitin chains on target proteins.</text>
</comment>
<dbReference type="EMBL" id="OOIP01000001">
    <property type="protein sequence ID" value="SPO35155.1"/>
    <property type="molecule type" value="Genomic_DNA"/>
</dbReference>
<name>A0A5C3EU06_9BASI</name>
<sequence>MLPPASSPGELDGHGLAILLLLNFHCRVHLPETSREARRALMLLLMDLIYQAVPPTASLDEFLGHVRSALACEPEQAEVVCEYLNRTVSWPLEILEVTDGLTKLFNESKTDLTMYLAWPAELSRILAPYETLGMDESPEVFVDRRSFFGLYFRRQKLVFDSLDLEARGRLRDVAFEWKEGLLPPHASNDALHEAEGTEDSRMTAYKQFQRAMLTGDYSTAKDSMQKSFDYFAPGSDHELHQHTLLHLASFHYQTGGLDAARAALEEAVSLARSADDLECVAMCESLMRRLQGEGTSRRSMEDKSPGVQRQLSSQDALWRAETDAGKGDELVEVLQQLVRSAQPPRANVKATKSSVDISLHLIDDASRRFGNDAARPDAVVGHLWQDLGQGKVANVYLGRAARARGEVAAAQREGRIKARCEKASKLARRGRYEHGLGLLLRPSTYEALSAAEYRAWTEAVWGILWLRARRRREAKTLSRLAQLDPSSHHVLRDADIEDLVETPKTLQELLPSLGPRGAGASEKKPASEANFQRRLALSSRQKIELLLDKAQMLMDAKQPARAQSPALTAIAMARAQAHEPLERAGIVTLSRIAGISYQLPIQALASLEEVLPLTLADEDLEVRAMAQWTYAECLLGQTKSAGDPSTITEALDWLDRAERDTETISLIHVQRKVLYFMARVLHQLDRAEERDRVADKLAAVERDCLRASEAVCTESLAVVDDVLDVVNLVGAHVASGGAAAIRLSMG</sequence>
<keyword evidence="4" id="KW-0498">Mitosis</keyword>
<evidence type="ECO:0000256" key="3">
    <source>
        <dbReference type="ARBA" id="ARBA00022618"/>
    </source>
</evidence>
<dbReference type="Proteomes" id="UP000323386">
    <property type="component" value="Unassembled WGS sequence"/>
</dbReference>
<dbReference type="InterPro" id="IPR037679">
    <property type="entry name" value="Apc5"/>
</dbReference>
<evidence type="ECO:0000256" key="6">
    <source>
        <dbReference type="ARBA" id="ARBA00023306"/>
    </source>
</evidence>
<gene>
    <name evidence="11" type="ORF">PSFLO_00626</name>
</gene>
<evidence type="ECO:0000256" key="9">
    <source>
        <dbReference type="SAM" id="MobiDB-lite"/>
    </source>
</evidence>
<comment type="similarity">
    <text evidence="1">Belongs to the APC5 family.</text>
</comment>
<keyword evidence="12" id="KW-1185">Reference proteome</keyword>
<proteinExistence type="inferred from homology"/>
<dbReference type="InterPro" id="IPR026000">
    <property type="entry name" value="Apc5_dom"/>
</dbReference>
<dbReference type="InterPro" id="IPR011990">
    <property type="entry name" value="TPR-like_helical_dom_sf"/>
</dbReference>
<dbReference type="Gene3D" id="1.25.40.10">
    <property type="entry name" value="Tetratricopeptide repeat domain"/>
    <property type="match status" value="1"/>
</dbReference>
<dbReference type="GO" id="GO:0045842">
    <property type="term" value="P:positive regulation of mitotic metaphase/anaphase transition"/>
    <property type="evidence" value="ECO:0007669"/>
    <property type="project" value="TreeGrafter"/>
</dbReference>
<organism evidence="11 12">
    <name type="scientific">Pseudozyma flocculosa</name>
    <dbReference type="NCBI Taxonomy" id="84751"/>
    <lineage>
        <taxon>Eukaryota</taxon>
        <taxon>Fungi</taxon>
        <taxon>Dikarya</taxon>
        <taxon>Basidiomycota</taxon>
        <taxon>Ustilaginomycotina</taxon>
        <taxon>Ustilaginomycetes</taxon>
        <taxon>Ustilaginales</taxon>
        <taxon>Ustilaginaceae</taxon>
        <taxon>Pseudozyma</taxon>
    </lineage>
</organism>
<keyword evidence="5" id="KW-0833">Ubl conjugation pathway</keyword>